<dbReference type="GO" id="GO:0003852">
    <property type="term" value="F:2-isopropylmalate synthase activity"/>
    <property type="evidence" value="ECO:0007669"/>
    <property type="project" value="TreeGrafter"/>
</dbReference>
<dbReference type="Gene3D" id="3.20.20.70">
    <property type="entry name" value="Aldolase class I"/>
    <property type="match status" value="1"/>
</dbReference>
<keyword evidence="5" id="KW-1185">Reference proteome</keyword>
<dbReference type="AlphaFoldDB" id="A0AAX0Q805"/>
<evidence type="ECO:0000313" key="5">
    <source>
        <dbReference type="Proteomes" id="UP000243820"/>
    </source>
</evidence>
<accession>A0AAX0Q805</accession>
<dbReference type="PANTHER" id="PTHR10277:SF9">
    <property type="entry name" value="2-ISOPROPYLMALATE SYNTHASE 1, CHLOROPLASTIC-RELATED"/>
    <property type="match status" value="1"/>
</dbReference>
<gene>
    <name evidence="4" type="ORF">ASJ83_07855</name>
</gene>
<name>A0AAX0Q805_9EURY</name>
<dbReference type="GO" id="GO:0009098">
    <property type="term" value="P:L-leucine biosynthetic process"/>
    <property type="evidence" value="ECO:0007669"/>
    <property type="project" value="TreeGrafter"/>
</dbReference>
<comment type="caution">
    <text evidence="4">The sequence shown here is derived from an EMBL/GenBank/DDBJ whole genome shotgun (WGS) entry which is preliminary data.</text>
</comment>
<evidence type="ECO:0000313" key="4">
    <source>
        <dbReference type="EMBL" id="PAV09379.1"/>
    </source>
</evidence>
<evidence type="ECO:0000256" key="1">
    <source>
        <dbReference type="ARBA" id="ARBA00003715"/>
    </source>
</evidence>
<sequence length="532" mass="60642">MIAVLDCTLRDGGYINDWSFSKLAINKIIDKLVESNIDIVECGYLSQSKGKKGDSSLYPTIDDITPILNNIRNNDTKFACMINFGEYRIQDIPDQGHSKLHLIRLAFHKKDLHDAISYASLLIRKGYEVYLQPMVTMAYSDADIMELVEASNKIHPQAVYIVDSFGTLTNADIKHYTTLLHNNLEHDIALGFHSHNNLQLALSNSVYFIDLVKNWRSLIVDSSVFGIGRGAGNLCTELITRHLMGKKMGNYNVQPLLEIMDEYLLPLYVRHPWGYSAAYYLSAICKCHPNYATYLLSKQTLQVRSIENILSLIPASERLQYNLKLIDDLYLNYQTTSIDDSNTLESLKSKLEMQNILVIASGRSISIECEKINSYINREKPIIISVNFIPKNIEVDYLFISNRKRFDMLNHFPSNQTIITSNIIDRSPDCLSVNYNKLLNQSPVISDNSGLMLLSLLKKIGVKNIVLAGFDGYSENSTENYCEDRLIFAIQDKNYTLLKNEEISSILSEFGKTLNIQYITKSAYCKLYMRQK</sequence>
<dbReference type="PANTHER" id="PTHR10277">
    <property type="entry name" value="HOMOCITRATE SYNTHASE-RELATED"/>
    <property type="match status" value="1"/>
</dbReference>
<dbReference type="EMBL" id="LMVO01000013">
    <property type="protein sequence ID" value="PAV09379.1"/>
    <property type="molecule type" value="Genomic_DNA"/>
</dbReference>
<evidence type="ECO:0000256" key="2">
    <source>
        <dbReference type="ARBA" id="ARBA00029993"/>
    </source>
</evidence>
<dbReference type="InterPro" id="IPR013785">
    <property type="entry name" value="Aldolase_TIM"/>
</dbReference>
<reference evidence="4 5" key="1">
    <citation type="journal article" date="2017" name="BMC Genomics">
        <title>Genomic analysis of methanogenic archaea reveals a shift towards energy conservation.</title>
        <authorList>
            <person name="Gilmore S.P."/>
            <person name="Henske J.K."/>
            <person name="Sexton J.A."/>
            <person name="Solomon K.V."/>
            <person name="Seppala S."/>
            <person name="Yoo J.I."/>
            <person name="Huyett L.M."/>
            <person name="Pressman A."/>
            <person name="Cogan J.Z."/>
            <person name="Kivenson V."/>
            <person name="Peng X."/>
            <person name="Tan Y."/>
            <person name="Valentine D.L."/>
            <person name="O'Malley M.A."/>
        </authorList>
    </citation>
    <scope>NUCLEOTIDE SEQUENCE [LARGE SCALE GENOMIC DNA]</scope>
    <source>
        <strain evidence="4 5">XII</strain>
    </source>
</reference>
<comment type="function">
    <text evidence="1">Catalyzes the condensation of the acetyl group of acetyl-CoA with 3-methyl-2-oxobutanoate (2-oxoisovalerate) to form 3-carboxy-3-hydroxy-4-methylpentanoate (2-isopropylmalate).</text>
</comment>
<dbReference type="CDD" id="cd07944">
    <property type="entry name" value="DRE_TIM_HOA_like"/>
    <property type="match status" value="1"/>
</dbReference>
<protein>
    <recommendedName>
        <fullName evidence="2">Alpha-IPM synthase</fullName>
    </recommendedName>
</protein>
<dbReference type="RefSeq" id="WP_180738269.1">
    <property type="nucleotide sequence ID" value="NZ_LMVO01000013.1"/>
</dbReference>
<organism evidence="4 5">
    <name type="scientific">Methanocorpusculum parvum</name>
    <dbReference type="NCBI Taxonomy" id="2193"/>
    <lineage>
        <taxon>Archaea</taxon>
        <taxon>Methanobacteriati</taxon>
        <taxon>Methanobacteriota</taxon>
        <taxon>Stenosarchaea group</taxon>
        <taxon>Methanomicrobia</taxon>
        <taxon>Methanomicrobiales</taxon>
        <taxon>Methanocorpusculaceae</taxon>
        <taxon>Methanocorpusculum</taxon>
    </lineage>
</organism>
<evidence type="ECO:0000259" key="3">
    <source>
        <dbReference type="Pfam" id="PF00682"/>
    </source>
</evidence>
<dbReference type="SUPFAM" id="SSF51569">
    <property type="entry name" value="Aldolase"/>
    <property type="match status" value="1"/>
</dbReference>
<dbReference type="InterPro" id="IPR000891">
    <property type="entry name" value="PYR_CT"/>
</dbReference>
<proteinExistence type="predicted"/>
<dbReference type="Pfam" id="PF00682">
    <property type="entry name" value="HMGL-like"/>
    <property type="match status" value="1"/>
</dbReference>
<dbReference type="InterPro" id="IPR050073">
    <property type="entry name" value="2-IPM_HCS-like"/>
</dbReference>
<feature type="domain" description="Pyruvate carboxyltransferase" evidence="3">
    <location>
        <begin position="2"/>
        <end position="248"/>
    </location>
</feature>
<dbReference type="Proteomes" id="UP000243820">
    <property type="component" value="Unassembled WGS sequence"/>
</dbReference>